<feature type="domain" description="PAS" evidence="4">
    <location>
        <begin position="148"/>
        <end position="218"/>
    </location>
</feature>
<feature type="domain" description="GGDEF" evidence="7">
    <location>
        <begin position="439"/>
        <end position="572"/>
    </location>
</feature>
<dbReference type="NCBIfam" id="TIGR00229">
    <property type="entry name" value="sensory_box"/>
    <property type="match status" value="2"/>
</dbReference>
<dbReference type="GO" id="GO:0000160">
    <property type="term" value="P:phosphorelay signal transduction system"/>
    <property type="evidence" value="ECO:0007669"/>
    <property type="project" value="InterPro"/>
</dbReference>
<dbReference type="PANTHER" id="PTHR44757:SF4">
    <property type="entry name" value="DIGUANYLATE CYCLASE DGCE-RELATED"/>
    <property type="match status" value="1"/>
</dbReference>
<dbReference type="FunFam" id="3.30.70.270:FF:000001">
    <property type="entry name" value="Diguanylate cyclase domain protein"/>
    <property type="match status" value="1"/>
</dbReference>
<dbReference type="Gene3D" id="3.30.70.270">
    <property type="match status" value="1"/>
</dbReference>
<evidence type="ECO:0000313" key="9">
    <source>
        <dbReference type="Proteomes" id="UP000305881"/>
    </source>
</evidence>
<dbReference type="Gene3D" id="3.40.50.2300">
    <property type="match status" value="1"/>
</dbReference>
<dbReference type="SUPFAM" id="SSF55785">
    <property type="entry name" value="PYP-like sensor domain (PAS domain)"/>
    <property type="match status" value="2"/>
</dbReference>
<keyword evidence="9" id="KW-1185">Reference proteome</keyword>
<dbReference type="EMBL" id="CP035467">
    <property type="protein sequence ID" value="QCW84093.1"/>
    <property type="molecule type" value="Genomic_DNA"/>
</dbReference>
<feature type="domain" description="EAL" evidence="6">
    <location>
        <begin position="583"/>
        <end position="827"/>
    </location>
</feature>
<dbReference type="InterPro" id="IPR001633">
    <property type="entry name" value="EAL_dom"/>
</dbReference>
<dbReference type="SMART" id="SM00267">
    <property type="entry name" value="GGDEF"/>
    <property type="match status" value="1"/>
</dbReference>
<evidence type="ECO:0000259" key="7">
    <source>
        <dbReference type="PROSITE" id="PS50887"/>
    </source>
</evidence>
<evidence type="ECO:0000259" key="4">
    <source>
        <dbReference type="PROSITE" id="PS50112"/>
    </source>
</evidence>
<protein>
    <submittedName>
        <fullName evidence="8">EAL domain-containing protein</fullName>
    </submittedName>
</protein>
<evidence type="ECO:0000259" key="6">
    <source>
        <dbReference type="PROSITE" id="PS50883"/>
    </source>
</evidence>
<accession>A0A4P9UU05</accession>
<dbReference type="STRING" id="675511.GCA_000341735_03642"/>
<dbReference type="InterPro" id="IPR000014">
    <property type="entry name" value="PAS"/>
</dbReference>
<feature type="modified residue" description="4-aspartylphosphate" evidence="2">
    <location>
        <position position="63"/>
    </location>
</feature>
<dbReference type="RefSeq" id="WP_017842050.1">
    <property type="nucleotide sequence ID" value="NZ_CP035467.1"/>
</dbReference>
<dbReference type="InterPro" id="IPR000160">
    <property type="entry name" value="GGDEF_dom"/>
</dbReference>
<dbReference type="PROSITE" id="PS50112">
    <property type="entry name" value="PAS"/>
    <property type="match status" value="2"/>
</dbReference>
<dbReference type="CDD" id="cd01949">
    <property type="entry name" value="GGDEF"/>
    <property type="match status" value="1"/>
</dbReference>
<dbReference type="AlphaFoldDB" id="A0A4P9UU05"/>
<evidence type="ECO:0000259" key="3">
    <source>
        <dbReference type="PROSITE" id="PS50110"/>
    </source>
</evidence>
<dbReference type="Pfam" id="PF00990">
    <property type="entry name" value="GGDEF"/>
    <property type="match status" value="1"/>
</dbReference>
<dbReference type="Pfam" id="PF00563">
    <property type="entry name" value="EAL"/>
    <property type="match status" value="1"/>
</dbReference>
<name>A0A4P9UU05_METBY</name>
<organism evidence="8 9">
    <name type="scientific">Methylotuvimicrobium buryatense</name>
    <name type="common">Methylomicrobium buryatense</name>
    <dbReference type="NCBI Taxonomy" id="95641"/>
    <lineage>
        <taxon>Bacteria</taxon>
        <taxon>Pseudomonadati</taxon>
        <taxon>Pseudomonadota</taxon>
        <taxon>Gammaproteobacteria</taxon>
        <taxon>Methylococcales</taxon>
        <taxon>Methylococcaceae</taxon>
        <taxon>Methylotuvimicrobium</taxon>
    </lineage>
</organism>
<evidence type="ECO:0000259" key="5">
    <source>
        <dbReference type="PROSITE" id="PS50113"/>
    </source>
</evidence>
<evidence type="ECO:0000256" key="1">
    <source>
        <dbReference type="ARBA" id="ARBA00001946"/>
    </source>
</evidence>
<comment type="cofactor">
    <cofactor evidence="1">
        <name>Mg(2+)</name>
        <dbReference type="ChEBI" id="CHEBI:18420"/>
    </cofactor>
</comment>
<dbReference type="PANTHER" id="PTHR44757">
    <property type="entry name" value="DIGUANYLATE CYCLASE DGCP"/>
    <property type="match status" value="1"/>
</dbReference>
<dbReference type="PROSITE" id="PS50113">
    <property type="entry name" value="PAC"/>
    <property type="match status" value="2"/>
</dbReference>
<evidence type="ECO:0000313" key="8">
    <source>
        <dbReference type="EMBL" id="QCW84093.1"/>
    </source>
</evidence>
<dbReference type="GO" id="GO:0003824">
    <property type="term" value="F:catalytic activity"/>
    <property type="evidence" value="ECO:0007669"/>
    <property type="project" value="UniProtKB-ARBA"/>
</dbReference>
<dbReference type="OrthoDB" id="9787514at2"/>
<sequence length="827" mass="93992">MGAIASLHSNSDIEILIIDDEPKARASLHDILKLSGYRVAMAENVESAIELINEQNFPLILLDLNMPVLNGHHFLDYLAHHDIDTQVLIISGEATFAQAARSLRFNFVHEFIKKPYAVEALLHSVKIASEKIRLKEINNKVQAQLSKSEQLHRFFVDSSPDIIYMLNERGEFVFLNNAIATILGYDKSEIIGKHYSSLVYQADLNKAKYAFNERRTGDRSTKAIELRLRCKNSDQPKYVETNSITIVLSSKGVYKKKKENKEFVGTYGVIRDINDRKLSENTLRKLNLAVENSPNLIYITDSKGTIEYANPKIFEISGYTAEEIIGKTPHIFSSGETPPHEYQELWSTISSGKIWRGILKNRKKTGQLYWAQQSIAPMLDSDNRVTNYVAIQEDVTETLAQRDMITYQATHDPLTDLINRTEFDRRLKRIISTAKTNGSGHVLCYLDLDNFKIVNDTCSHTAGDELLRQISRQLSTLIRNRDSLARLGGDEFAILMEHCTLEQAQATAERIRQHIERYQFRWEDKSFRIGVSIGMVMINAENGGFDELLKRADIACYIAKQDGRNRSHVFTESDQACIDYRNEAAWPEKIEQALSHNRFRLYRQRIVALKSIEGDHYEVLLRLHEDSGKIIAPNAFLPAAERYQLAASIDRWVIQKVFNWMLEHPDRLSSLTMCSINLSTAGLNDKGLIEFIIDRFKQTALPAEKFCFEITETATIANLTAATQFITSLKELGCRFSLDNFGSGLSSFAYLKNLPVDFLKIDGVFVRDIETDSVALAMVRSINDIAHVMNKKTIAKFVENDSVMKILLDLGIDYVQGYGSDEPSLLK</sequence>
<feature type="domain" description="PAS" evidence="4">
    <location>
        <begin position="282"/>
        <end position="328"/>
    </location>
</feature>
<dbReference type="CDD" id="cd00130">
    <property type="entry name" value="PAS"/>
    <property type="match status" value="2"/>
</dbReference>
<dbReference type="SUPFAM" id="SSF52172">
    <property type="entry name" value="CheY-like"/>
    <property type="match status" value="1"/>
</dbReference>
<dbReference type="InterPro" id="IPR043128">
    <property type="entry name" value="Rev_trsase/Diguanyl_cyclase"/>
</dbReference>
<dbReference type="Gene3D" id="3.20.20.450">
    <property type="entry name" value="EAL domain"/>
    <property type="match status" value="1"/>
</dbReference>
<reference evidence="9" key="1">
    <citation type="journal article" date="2019" name="J. Bacteriol.">
        <title>A Mutagenic Screen Identifies a TonB-Dependent Receptor Required for the Lanthanide Metal Switch in the Type I Methanotroph 'Methylotuvimicrobium buryatense' 5GB1C.</title>
        <authorList>
            <person name="Groom J.D."/>
            <person name="Ford S.M."/>
            <person name="Pesesky M.W."/>
            <person name="Lidstrom M.E."/>
        </authorList>
    </citation>
    <scope>NUCLEOTIDE SEQUENCE [LARGE SCALE GENOMIC DNA]</scope>
    <source>
        <strain evidence="9">5GB1C</strain>
    </source>
</reference>
<dbReference type="PROSITE" id="PS50883">
    <property type="entry name" value="EAL"/>
    <property type="match status" value="1"/>
</dbReference>
<dbReference type="Proteomes" id="UP000305881">
    <property type="component" value="Chromosome"/>
</dbReference>
<proteinExistence type="predicted"/>
<dbReference type="InterPro" id="IPR035965">
    <property type="entry name" value="PAS-like_dom_sf"/>
</dbReference>
<dbReference type="SMART" id="SM00448">
    <property type="entry name" value="REC"/>
    <property type="match status" value="1"/>
</dbReference>
<feature type="domain" description="Response regulatory" evidence="3">
    <location>
        <begin position="14"/>
        <end position="129"/>
    </location>
</feature>
<dbReference type="InterPro" id="IPR029787">
    <property type="entry name" value="Nucleotide_cyclase"/>
</dbReference>
<feature type="domain" description="PAC" evidence="5">
    <location>
        <begin position="222"/>
        <end position="285"/>
    </location>
</feature>
<dbReference type="PROSITE" id="PS50887">
    <property type="entry name" value="GGDEF"/>
    <property type="match status" value="1"/>
</dbReference>
<dbReference type="Pfam" id="PF00072">
    <property type="entry name" value="Response_reg"/>
    <property type="match status" value="1"/>
</dbReference>
<dbReference type="KEGG" id="mbur:EQU24_19005"/>
<keyword evidence="2" id="KW-0597">Phosphoprotein</keyword>
<feature type="domain" description="PAC" evidence="5">
    <location>
        <begin position="353"/>
        <end position="407"/>
    </location>
</feature>
<evidence type="ECO:0000256" key="2">
    <source>
        <dbReference type="PROSITE-ProRule" id="PRU00169"/>
    </source>
</evidence>
<dbReference type="CDD" id="cd01948">
    <property type="entry name" value="EAL"/>
    <property type="match status" value="1"/>
</dbReference>
<dbReference type="InterPro" id="IPR013767">
    <property type="entry name" value="PAS_fold"/>
</dbReference>
<dbReference type="InterPro" id="IPR011006">
    <property type="entry name" value="CheY-like_superfamily"/>
</dbReference>
<dbReference type="NCBIfam" id="TIGR00254">
    <property type="entry name" value="GGDEF"/>
    <property type="match status" value="1"/>
</dbReference>
<dbReference type="SMART" id="SM00091">
    <property type="entry name" value="PAS"/>
    <property type="match status" value="2"/>
</dbReference>
<dbReference type="Pfam" id="PF13426">
    <property type="entry name" value="PAS_9"/>
    <property type="match status" value="1"/>
</dbReference>
<dbReference type="SMART" id="SM00086">
    <property type="entry name" value="PAC"/>
    <property type="match status" value="2"/>
</dbReference>
<dbReference type="InterPro" id="IPR000700">
    <property type="entry name" value="PAS-assoc_C"/>
</dbReference>
<dbReference type="InterPro" id="IPR052155">
    <property type="entry name" value="Biofilm_reg_signaling"/>
</dbReference>
<dbReference type="InterPro" id="IPR035919">
    <property type="entry name" value="EAL_sf"/>
</dbReference>
<dbReference type="PROSITE" id="PS50110">
    <property type="entry name" value="RESPONSE_REGULATORY"/>
    <property type="match status" value="1"/>
</dbReference>
<dbReference type="InterPro" id="IPR001789">
    <property type="entry name" value="Sig_transdc_resp-reg_receiver"/>
</dbReference>
<dbReference type="SMART" id="SM00052">
    <property type="entry name" value="EAL"/>
    <property type="match status" value="1"/>
</dbReference>
<dbReference type="SUPFAM" id="SSF55073">
    <property type="entry name" value="Nucleotide cyclase"/>
    <property type="match status" value="1"/>
</dbReference>
<dbReference type="Gene3D" id="3.30.450.20">
    <property type="entry name" value="PAS domain"/>
    <property type="match status" value="2"/>
</dbReference>
<dbReference type="SUPFAM" id="SSF141868">
    <property type="entry name" value="EAL domain-like"/>
    <property type="match status" value="1"/>
</dbReference>
<dbReference type="InterPro" id="IPR001610">
    <property type="entry name" value="PAC"/>
</dbReference>
<gene>
    <name evidence="8" type="ORF">EQU24_19005</name>
</gene>
<dbReference type="Pfam" id="PF00989">
    <property type="entry name" value="PAS"/>
    <property type="match status" value="1"/>
</dbReference>